<protein>
    <recommendedName>
        <fullName evidence="1">Band 7 domain-containing protein</fullName>
    </recommendedName>
</protein>
<dbReference type="Proteomes" id="UP000193411">
    <property type="component" value="Unassembled WGS sequence"/>
</dbReference>
<evidence type="ECO:0000313" key="2">
    <source>
        <dbReference type="EMBL" id="ORZ31432.1"/>
    </source>
</evidence>
<reference evidence="2 3" key="1">
    <citation type="submission" date="2016-07" db="EMBL/GenBank/DDBJ databases">
        <title>Pervasive Adenine N6-methylation of Active Genes in Fungi.</title>
        <authorList>
            <consortium name="DOE Joint Genome Institute"/>
            <person name="Mondo S.J."/>
            <person name="Dannebaum R.O."/>
            <person name="Kuo R.C."/>
            <person name="Labutti K."/>
            <person name="Haridas S."/>
            <person name="Kuo A."/>
            <person name="Salamov A."/>
            <person name="Ahrendt S.R."/>
            <person name="Lipzen A."/>
            <person name="Sullivan W."/>
            <person name="Andreopoulos W.B."/>
            <person name="Clum A."/>
            <person name="Lindquist E."/>
            <person name="Daum C."/>
            <person name="Ramamoorthy G.K."/>
            <person name="Gryganskyi A."/>
            <person name="Culley D."/>
            <person name="Magnuson J.K."/>
            <person name="James T.Y."/>
            <person name="O'Malley M.A."/>
            <person name="Stajich J.E."/>
            <person name="Spatafora J.W."/>
            <person name="Visel A."/>
            <person name="Grigoriev I.V."/>
        </authorList>
    </citation>
    <scope>NUCLEOTIDE SEQUENCE [LARGE SCALE GENOMIC DNA]</scope>
    <source>
        <strain evidence="2 3">PL171</strain>
    </source>
</reference>
<dbReference type="Pfam" id="PF01145">
    <property type="entry name" value="Band_7"/>
    <property type="match status" value="1"/>
</dbReference>
<sequence length="541" mass="59489">MVVDTKTGHVTHHVDVDGDGTDDWSVPPAVKDHPYFVEVQDGSIVEALKTLNEKLKAKGMKHIISCKPVRELFGTCVEAGQLGLYEYNGRPVLAINPGRYWNMSIYHEWRGTHSISDQLEFLGLTMAQVGQGECLVVQAPNNNVFCIRNGGFVAYGFDGRFRILAVIDTLNLGDDAAIREQSTNIVLGWKKEVKSNCQTATGQWVSVTVATFFNVPANNVLIVQQGDKLLQLPAGQHVVTNPNTTYRGFFSLAERQKTFKTKPSYTVEGVPVVLNVNLRYRLSEPLLLARHYNEPFAALENPAQAVVNSVVSRLSYSQFMRAKNLAGDVPDVEHVSWLEQFKQECMDELTKQAKCYGVIVESFTVLDRSLEGELGLDLQRQADSVLQNQIRSTQIALENSIKITAEKGKLAVAEVEAQQKRTRTDADYYESVKKAQAETEASAMRARQEAENIRLLADAKAKEIQLLSGAYRDIKDPAALEIMLAELDVKKTKALPAQTVYFSGSGRSRGGSGVEQSYVQGYGTALGVGLAAAGTQKGPAV</sequence>
<dbReference type="OrthoDB" id="6738456at2759"/>
<dbReference type="InterPro" id="IPR036013">
    <property type="entry name" value="Band_7/SPFH_dom_sf"/>
</dbReference>
<organism evidence="2 3">
    <name type="scientific">Catenaria anguillulae PL171</name>
    <dbReference type="NCBI Taxonomy" id="765915"/>
    <lineage>
        <taxon>Eukaryota</taxon>
        <taxon>Fungi</taxon>
        <taxon>Fungi incertae sedis</taxon>
        <taxon>Blastocladiomycota</taxon>
        <taxon>Blastocladiomycetes</taxon>
        <taxon>Blastocladiales</taxon>
        <taxon>Catenariaceae</taxon>
        <taxon>Catenaria</taxon>
    </lineage>
</organism>
<evidence type="ECO:0000313" key="3">
    <source>
        <dbReference type="Proteomes" id="UP000193411"/>
    </source>
</evidence>
<dbReference type="AlphaFoldDB" id="A0A1Y2HEC6"/>
<name>A0A1Y2HEC6_9FUNG</name>
<gene>
    <name evidence="2" type="ORF">BCR44DRAFT_143727</name>
</gene>
<dbReference type="STRING" id="765915.A0A1Y2HEC6"/>
<proteinExistence type="predicted"/>
<comment type="caution">
    <text evidence="2">The sequence shown here is derived from an EMBL/GenBank/DDBJ whole genome shotgun (WGS) entry which is preliminary data.</text>
</comment>
<evidence type="ECO:0000259" key="1">
    <source>
        <dbReference type="Pfam" id="PF01145"/>
    </source>
</evidence>
<keyword evidence="3" id="KW-1185">Reference proteome</keyword>
<dbReference type="Gene3D" id="3.30.479.30">
    <property type="entry name" value="Band 7 domain"/>
    <property type="match status" value="1"/>
</dbReference>
<feature type="domain" description="Band 7" evidence="1">
    <location>
        <begin position="214"/>
        <end position="373"/>
    </location>
</feature>
<accession>A0A1Y2HEC6</accession>
<dbReference type="EMBL" id="MCFL01000060">
    <property type="protein sequence ID" value="ORZ31432.1"/>
    <property type="molecule type" value="Genomic_DNA"/>
</dbReference>
<dbReference type="InterPro" id="IPR001107">
    <property type="entry name" value="Band_7"/>
</dbReference>
<dbReference type="SUPFAM" id="SSF117892">
    <property type="entry name" value="Band 7/SPFH domain"/>
    <property type="match status" value="1"/>
</dbReference>